<comment type="caution">
    <text evidence="2">The sequence shown here is derived from an EMBL/GenBank/DDBJ whole genome shotgun (WGS) entry which is preliminary data.</text>
</comment>
<keyword evidence="3" id="KW-1185">Reference proteome</keyword>
<proteinExistence type="predicted"/>
<dbReference type="Pfam" id="PF00112">
    <property type="entry name" value="Peptidase_C1"/>
    <property type="match status" value="1"/>
</dbReference>
<protein>
    <recommendedName>
        <fullName evidence="1">Peptidase C1A papain C-terminal domain-containing protein</fullName>
    </recommendedName>
</protein>
<feature type="domain" description="Peptidase C1A papain C-terminal" evidence="1">
    <location>
        <begin position="196"/>
        <end position="237"/>
    </location>
</feature>
<dbReference type="GO" id="GO:0006508">
    <property type="term" value="P:proteolysis"/>
    <property type="evidence" value="ECO:0007669"/>
    <property type="project" value="InterPro"/>
</dbReference>
<name>A0A9N8HTX1_9STRA</name>
<evidence type="ECO:0000259" key="1">
    <source>
        <dbReference type="Pfam" id="PF00112"/>
    </source>
</evidence>
<dbReference type="GO" id="GO:0008234">
    <property type="term" value="F:cysteine-type peptidase activity"/>
    <property type="evidence" value="ECO:0007669"/>
    <property type="project" value="InterPro"/>
</dbReference>
<reference evidence="2" key="1">
    <citation type="submission" date="2020-06" db="EMBL/GenBank/DDBJ databases">
        <authorList>
            <consortium name="Plant Systems Biology data submission"/>
        </authorList>
    </citation>
    <scope>NUCLEOTIDE SEQUENCE</scope>
    <source>
        <strain evidence="2">D6</strain>
    </source>
</reference>
<dbReference type="OrthoDB" id="5986014at2759"/>
<evidence type="ECO:0000313" key="3">
    <source>
        <dbReference type="Proteomes" id="UP001153069"/>
    </source>
</evidence>
<dbReference type="InterPro" id="IPR000668">
    <property type="entry name" value="Peptidase_C1A_C"/>
</dbReference>
<dbReference type="SUPFAM" id="SSF54001">
    <property type="entry name" value="Cysteine proteinases"/>
    <property type="match status" value="1"/>
</dbReference>
<dbReference type="InterPro" id="IPR038765">
    <property type="entry name" value="Papain-like_cys_pep_sf"/>
</dbReference>
<gene>
    <name evidence="2" type="ORF">SEMRO_1719_G293460.1</name>
</gene>
<organism evidence="2 3">
    <name type="scientific">Seminavis robusta</name>
    <dbReference type="NCBI Taxonomy" id="568900"/>
    <lineage>
        <taxon>Eukaryota</taxon>
        <taxon>Sar</taxon>
        <taxon>Stramenopiles</taxon>
        <taxon>Ochrophyta</taxon>
        <taxon>Bacillariophyta</taxon>
        <taxon>Bacillariophyceae</taxon>
        <taxon>Bacillariophycidae</taxon>
        <taxon>Naviculales</taxon>
        <taxon>Naviculaceae</taxon>
        <taxon>Seminavis</taxon>
    </lineage>
</organism>
<dbReference type="Gene3D" id="3.90.70.10">
    <property type="entry name" value="Cysteine proteinases"/>
    <property type="match status" value="1"/>
</dbReference>
<dbReference type="EMBL" id="CAICTM010001717">
    <property type="protein sequence ID" value="CAB9525746.1"/>
    <property type="molecule type" value="Genomic_DNA"/>
</dbReference>
<dbReference type="Proteomes" id="UP001153069">
    <property type="component" value="Unassembled WGS sequence"/>
</dbReference>
<accession>A0A9N8HTX1</accession>
<evidence type="ECO:0000313" key="2">
    <source>
        <dbReference type="EMBL" id="CAB9525746.1"/>
    </source>
</evidence>
<dbReference type="AlphaFoldDB" id="A0A9N8HTX1"/>
<sequence>MVQLEEKCGHGATKALAQKYDGKNFHNKKEHKVPHDIDYSDIEGPTSVADDRSIITAPVSDDMHHQHRTPTCYAQACATAIRAVEGRIIGRTPEPHDMLVKRIVDKFEQPGGGGNPKAVLEYFCEEKDLGWSQLASVDEVLKSLRARRVVVTYFYLPAFQWRLFGGFFRGNPKGVLQKNHFEQFNRPKDFSPELHEEEGHAVVITGFHQDFGGRITFKCKNSWGPDFAENGYFYVEADAFPKGFKRFFDVFFTPDKLLQEDVLNFLHHTLRQDSSVIEVAIGIGPKFLLRDVTSTMNVPVFLEMREGIPGPFFAHSKAEQQAIAGLCSKLEAGHGVSTTGDGRILVNYTKYTFHVAVFEGY</sequence>